<feature type="domain" description="FERM" evidence="11">
    <location>
        <begin position="24"/>
        <end position="320"/>
    </location>
</feature>
<feature type="region of interest" description="Disordered" evidence="8">
    <location>
        <begin position="351"/>
        <end position="378"/>
    </location>
</feature>
<feature type="domain" description="Tyrosine-protein phosphatase" evidence="9">
    <location>
        <begin position="875"/>
        <end position="1240"/>
    </location>
</feature>
<dbReference type="GO" id="GO:0005856">
    <property type="term" value="C:cytoskeleton"/>
    <property type="evidence" value="ECO:0007669"/>
    <property type="project" value="UniProtKB-SubCell"/>
</dbReference>
<evidence type="ECO:0000259" key="10">
    <source>
        <dbReference type="PROSITE" id="PS50056"/>
    </source>
</evidence>
<feature type="compositionally biased region" description="Low complexity" evidence="8">
    <location>
        <begin position="1154"/>
        <end position="1164"/>
    </location>
</feature>
<dbReference type="SMART" id="SM00194">
    <property type="entry name" value="PTPc"/>
    <property type="match status" value="1"/>
</dbReference>
<evidence type="ECO:0000256" key="3">
    <source>
        <dbReference type="ARBA" id="ARBA00013064"/>
    </source>
</evidence>
<evidence type="ECO:0000313" key="13">
    <source>
        <dbReference type="Proteomes" id="UP001620645"/>
    </source>
</evidence>
<evidence type="ECO:0000313" key="12">
    <source>
        <dbReference type="EMBL" id="KAL3075727.1"/>
    </source>
</evidence>
<feature type="domain" description="Tyrosine specific protein phosphatases" evidence="10">
    <location>
        <begin position="1166"/>
        <end position="1231"/>
    </location>
</feature>
<evidence type="ECO:0000256" key="1">
    <source>
        <dbReference type="ARBA" id="ARBA00004245"/>
    </source>
</evidence>
<evidence type="ECO:0000256" key="4">
    <source>
        <dbReference type="ARBA" id="ARBA00022490"/>
    </source>
</evidence>
<feature type="region of interest" description="Disordered" evidence="8">
    <location>
        <begin position="580"/>
        <end position="608"/>
    </location>
</feature>
<dbReference type="Proteomes" id="UP001620645">
    <property type="component" value="Unassembled WGS sequence"/>
</dbReference>
<dbReference type="GO" id="GO:0004725">
    <property type="term" value="F:protein tyrosine phosphatase activity"/>
    <property type="evidence" value="ECO:0007669"/>
    <property type="project" value="UniProtKB-EC"/>
</dbReference>
<feature type="region of interest" description="Disordered" evidence="8">
    <location>
        <begin position="1077"/>
        <end position="1169"/>
    </location>
</feature>
<comment type="similarity">
    <text evidence="2">Belongs to the protein-tyrosine phosphatase family. Non-receptor class subfamily.</text>
</comment>
<dbReference type="SUPFAM" id="SSF50729">
    <property type="entry name" value="PH domain-like"/>
    <property type="match status" value="1"/>
</dbReference>
<dbReference type="Gene3D" id="2.30.29.30">
    <property type="entry name" value="Pleckstrin-homology domain (PH domain)/Phosphotyrosine-binding domain (PTB)"/>
    <property type="match status" value="1"/>
</dbReference>
<dbReference type="CDD" id="cd14473">
    <property type="entry name" value="FERM_B-lobe"/>
    <property type="match status" value="1"/>
</dbReference>
<feature type="compositionally biased region" description="Polar residues" evidence="8">
    <location>
        <begin position="351"/>
        <end position="365"/>
    </location>
</feature>
<evidence type="ECO:0000256" key="8">
    <source>
        <dbReference type="SAM" id="MobiDB-lite"/>
    </source>
</evidence>
<dbReference type="PROSITE" id="PS50056">
    <property type="entry name" value="TYR_PHOSPHATASE_2"/>
    <property type="match status" value="1"/>
</dbReference>
<keyword evidence="7" id="KW-0206">Cytoskeleton</keyword>
<accession>A0ABD2I679</accession>
<dbReference type="EMBL" id="JBICCN010000348">
    <property type="protein sequence ID" value="KAL3075727.1"/>
    <property type="molecule type" value="Genomic_DNA"/>
</dbReference>
<dbReference type="InterPro" id="IPR019748">
    <property type="entry name" value="FERM_central"/>
</dbReference>
<dbReference type="InterPro" id="IPR000242">
    <property type="entry name" value="PTP_cat"/>
</dbReference>
<keyword evidence="6" id="KW-0904">Protein phosphatase</keyword>
<dbReference type="Gene3D" id="3.10.20.90">
    <property type="entry name" value="Phosphatidylinositol 3-kinase Catalytic Subunit, Chain A, domain 1"/>
    <property type="match status" value="1"/>
</dbReference>
<organism evidence="12 13">
    <name type="scientific">Heterodera schachtii</name>
    <name type="common">Sugarbeet cyst nematode worm</name>
    <name type="synonym">Tylenchus schachtii</name>
    <dbReference type="NCBI Taxonomy" id="97005"/>
    <lineage>
        <taxon>Eukaryota</taxon>
        <taxon>Metazoa</taxon>
        <taxon>Ecdysozoa</taxon>
        <taxon>Nematoda</taxon>
        <taxon>Chromadorea</taxon>
        <taxon>Rhabditida</taxon>
        <taxon>Tylenchina</taxon>
        <taxon>Tylenchomorpha</taxon>
        <taxon>Tylenchoidea</taxon>
        <taxon>Heteroderidae</taxon>
        <taxon>Heteroderinae</taxon>
        <taxon>Heterodera</taxon>
    </lineage>
</organism>
<dbReference type="PROSITE" id="PS50057">
    <property type="entry name" value="FERM_3"/>
    <property type="match status" value="1"/>
</dbReference>
<dbReference type="SUPFAM" id="SSF52799">
    <property type="entry name" value="(Phosphotyrosine protein) phosphatases II"/>
    <property type="match status" value="1"/>
</dbReference>
<dbReference type="InterPro" id="IPR035963">
    <property type="entry name" value="FERM_2"/>
</dbReference>
<gene>
    <name evidence="12" type="ORF">niasHS_012557</name>
</gene>
<feature type="region of interest" description="Disordered" evidence="8">
    <location>
        <begin position="650"/>
        <end position="669"/>
    </location>
</feature>
<feature type="compositionally biased region" description="Low complexity" evidence="8">
    <location>
        <begin position="580"/>
        <end position="592"/>
    </location>
</feature>
<sequence>MIRMPLKLKLGRTSGRYELSEDIYILTILVGDQTIAQCTLTSQSTSTDVFRFLSEKHCIKQPELFGLQYQMKATDTEKRMMRWVEPDKPIRRQLERWACRRGQKWAVNLAILHACANVFTLHDTVSRSIYYTLLKLDVLQGNKFATLELDKCINLAAYQLQIEFPNLNSPTLQHLKMLSLLPQDMCRNPKINNDETYARILTAYGKLHTMQPAYAALLYIVEIQQCEGYGEELFPCKDGSSLEEVSLGYSLDFIFVRRPNGTDQKFRWDEVREITAHKRKISIKCGDAGALVVFAFEDNEMARYVSTVLCWKWRHARVDAQQQKAARLSVHNLQGGVPCFSVMGGGSQLRRSTGNVNSVRPSSELSSTNGGGSAATNAGGSMNGNGFMAPSLPYAVSPLLPSSAVQQPSVAAADPLTQSPCFVRTSANVCCRTVSMGPMPGPAPPAAAAFFLPTAHIPSPTGDKMSPPAPLAAVAAAAVASTAAGATIAAAPLMAPPAATAVQFAAQLPQPQQQSQQIRTSNSSQDSDWLRNEQREMLKKMLTEKRRLNKIGSSPEINTVGLSKGGAVAKCKRQQLQHHLQQQNANTGNANNVSPGGTPRALKNGHGSGRRLAGFALARKIFTSTPNLNSTTGAAVVACQHQQQQKNAKLCHAGGSKRSGKNGNAGGALLASSPLASVTNRLLLNQHQQQQQQQHQQQNGISVPLSAQHSLPYYSPPPLHIHPTLHPNALFTQHHHQNGVGGVHSAAHLAQMNSVPLAPPPPLPALFSQGQLIDENGQQRAVIYPIPPEAASPLIRPSNSPPALISTNGTCGVTTAATVAAVEEATTISRSSPRSNATSSHHSDTTTAPLCVQSSLGSDGSSSHHHQQQQNANKNLPEFSELEFSGIPAKSLSADFSVAVQPHNLHRNRGSKIYPYNDSRARLCPTKANPDGYINASNLNVPVGKHTQLRYVVSQAPIAKTIEDFWQLVWETNARLIVMLVNPHQLNKDDTVPSYIPKQAKEKLTVGDFFLRLKSVSPPMQMQFQSTTSFTLSKRGEARRTIWHLYCADFSEQGVPSSMDTFIGLIDAVASVKRHIENETKQQQQQQQHKQKQSVVTKSNSNASKESSSLSVSSDTSKRDRTQSANTENGWTKKLRFESHNNNNENNNKEQKHQSFSASSSCSSTEGGRMVREEPLTIIQCTDGASESGLYLLAEVVIRCMESNAPFDIAQLLRDLRYQRMCLVKNANQYKFVYDLATFYERKLRLV</sequence>
<dbReference type="PROSITE" id="PS50055">
    <property type="entry name" value="TYR_PHOSPHATASE_PTP"/>
    <property type="match status" value="1"/>
</dbReference>
<dbReference type="AlphaFoldDB" id="A0ABD2I679"/>
<dbReference type="Pfam" id="PF09379">
    <property type="entry name" value="FERM_N"/>
    <property type="match status" value="1"/>
</dbReference>
<dbReference type="PRINTS" id="PR00700">
    <property type="entry name" value="PRTYPHPHTASE"/>
</dbReference>
<feature type="compositionally biased region" description="Low complexity" evidence="8">
    <location>
        <begin position="507"/>
        <end position="525"/>
    </location>
</feature>
<dbReference type="PANTHER" id="PTHR45706:SF1">
    <property type="entry name" value="PEZ, ISOFORM A"/>
    <property type="match status" value="1"/>
</dbReference>
<feature type="region of interest" description="Disordered" evidence="8">
    <location>
        <begin position="825"/>
        <end position="873"/>
    </location>
</feature>
<feature type="region of interest" description="Disordered" evidence="8">
    <location>
        <begin position="507"/>
        <end position="529"/>
    </location>
</feature>
<feature type="compositionally biased region" description="Low complexity" evidence="8">
    <location>
        <begin position="825"/>
        <end position="861"/>
    </location>
</feature>
<keyword evidence="4" id="KW-0963">Cytoplasm</keyword>
<dbReference type="InterPro" id="IPR011993">
    <property type="entry name" value="PH-like_dom_sf"/>
</dbReference>
<evidence type="ECO:0000256" key="5">
    <source>
        <dbReference type="ARBA" id="ARBA00022801"/>
    </source>
</evidence>
<evidence type="ECO:0000256" key="7">
    <source>
        <dbReference type="ARBA" id="ARBA00023212"/>
    </source>
</evidence>
<evidence type="ECO:0000259" key="9">
    <source>
        <dbReference type="PROSITE" id="PS50055"/>
    </source>
</evidence>
<evidence type="ECO:0000256" key="6">
    <source>
        <dbReference type="ARBA" id="ARBA00022912"/>
    </source>
</evidence>
<dbReference type="InterPro" id="IPR000299">
    <property type="entry name" value="FERM_domain"/>
</dbReference>
<dbReference type="InterPro" id="IPR019749">
    <property type="entry name" value="Band_41_domain"/>
</dbReference>
<protein>
    <recommendedName>
        <fullName evidence="3">protein-tyrosine-phosphatase</fullName>
        <ecNumber evidence="3">3.1.3.48</ecNumber>
    </recommendedName>
</protein>
<dbReference type="SMART" id="SM00295">
    <property type="entry name" value="B41"/>
    <property type="match status" value="1"/>
</dbReference>
<dbReference type="InterPro" id="IPR003595">
    <property type="entry name" value="Tyr_Pase_cat"/>
</dbReference>
<proteinExistence type="inferred from homology"/>
<comment type="caution">
    <text evidence="12">The sequence shown here is derived from an EMBL/GenBank/DDBJ whole genome shotgun (WGS) entry which is preliminary data.</text>
</comment>
<dbReference type="PANTHER" id="PTHR45706">
    <property type="entry name" value="TYROSINE-PROTEIN PHOSPHATASE"/>
    <property type="match status" value="1"/>
</dbReference>
<dbReference type="Gene3D" id="1.20.80.10">
    <property type="match status" value="1"/>
</dbReference>
<dbReference type="Gene3D" id="3.90.190.10">
    <property type="entry name" value="Protein tyrosine phosphatase superfamily"/>
    <property type="match status" value="1"/>
</dbReference>
<dbReference type="SUPFAM" id="SSF47031">
    <property type="entry name" value="Second domain of FERM"/>
    <property type="match status" value="1"/>
</dbReference>
<reference evidence="12 13" key="1">
    <citation type="submission" date="2024-10" db="EMBL/GenBank/DDBJ databases">
        <authorList>
            <person name="Kim D."/>
        </authorList>
    </citation>
    <scope>NUCLEOTIDE SEQUENCE [LARGE SCALE GENOMIC DNA]</scope>
    <source>
        <strain evidence="12">Taebaek</strain>
    </source>
</reference>
<dbReference type="InterPro" id="IPR000387">
    <property type="entry name" value="Tyr_Pase_dom"/>
</dbReference>
<evidence type="ECO:0000259" key="11">
    <source>
        <dbReference type="PROSITE" id="PS50057"/>
    </source>
</evidence>
<dbReference type="SMART" id="SM00404">
    <property type="entry name" value="PTPc_motif"/>
    <property type="match status" value="1"/>
</dbReference>
<dbReference type="InterPro" id="IPR029021">
    <property type="entry name" value="Prot-tyrosine_phosphatase-like"/>
</dbReference>
<keyword evidence="5" id="KW-0378">Hydrolase</keyword>
<dbReference type="InterPro" id="IPR014352">
    <property type="entry name" value="FERM/acyl-CoA-bd_prot_sf"/>
</dbReference>
<dbReference type="Pfam" id="PF00373">
    <property type="entry name" value="FERM_M"/>
    <property type="match status" value="1"/>
</dbReference>
<name>A0ABD2I679_HETSC</name>
<dbReference type="InterPro" id="IPR018979">
    <property type="entry name" value="FERM_N"/>
</dbReference>
<dbReference type="EC" id="3.1.3.48" evidence="3"/>
<keyword evidence="13" id="KW-1185">Reference proteome</keyword>
<feature type="compositionally biased region" description="Low complexity" evidence="8">
    <location>
        <begin position="1099"/>
        <end position="1115"/>
    </location>
</feature>
<dbReference type="Pfam" id="PF00102">
    <property type="entry name" value="Y_phosphatase"/>
    <property type="match status" value="2"/>
</dbReference>
<evidence type="ECO:0000256" key="2">
    <source>
        <dbReference type="ARBA" id="ARBA00009649"/>
    </source>
</evidence>
<comment type="subcellular location">
    <subcellularLocation>
        <location evidence="1">Cytoplasm</location>
        <location evidence="1">Cytoskeleton</location>
    </subcellularLocation>
</comment>